<sequence>MALNIRKVAAQSAENNQKIYKKDNFYTISIKIVFFIHPETLCPGLAFIILPLFNTLHNRTLSELHKHFL</sequence>
<dbReference type="PATRIC" id="fig|1282.1160.peg.1250"/>
<protein>
    <submittedName>
        <fullName evidence="1">Uncharacterized protein</fullName>
    </submittedName>
</protein>
<reference evidence="1" key="1">
    <citation type="submission" date="2015-09" db="EMBL/GenBank/DDBJ databases">
        <title>Novel composite staphylococcal cassette chromosome mec identified in livestock-associated methicillin-resistant Staphylococcus epidermidis strain isolated from bovine milk in Northwest China.</title>
        <authorList>
            <person name="Wu Z."/>
            <person name="Xue H."/>
            <person name="Zhao X."/>
        </authorList>
    </citation>
    <scope>NUCLEOTIDE SEQUENCE</scope>
    <source>
        <strain evidence="1">NW32</strain>
    </source>
</reference>
<name>A0A125SJJ4_STAEP</name>
<dbReference type="EMBL" id="KT726221">
    <property type="protein sequence ID" value="AME30212.1"/>
    <property type="molecule type" value="Genomic_DNA"/>
</dbReference>
<evidence type="ECO:0000313" key="1">
    <source>
        <dbReference type="EMBL" id="AME30212.1"/>
    </source>
</evidence>
<dbReference type="AlphaFoldDB" id="A0A125SJJ4"/>
<organism evidence="1">
    <name type="scientific">Staphylococcus epidermidis</name>
    <dbReference type="NCBI Taxonomy" id="1282"/>
    <lineage>
        <taxon>Bacteria</taxon>
        <taxon>Bacillati</taxon>
        <taxon>Bacillota</taxon>
        <taxon>Bacilli</taxon>
        <taxon>Bacillales</taxon>
        <taxon>Staphylococcaceae</taxon>
        <taxon>Staphylococcus</taxon>
    </lineage>
</organism>
<proteinExistence type="predicted"/>
<accession>A0A125SJJ4</accession>